<organism evidence="2 3">
    <name type="scientific">Trichomonas vaginalis (strain ATCC PRA-98 / G3)</name>
    <dbReference type="NCBI Taxonomy" id="412133"/>
    <lineage>
        <taxon>Eukaryota</taxon>
        <taxon>Metamonada</taxon>
        <taxon>Parabasalia</taxon>
        <taxon>Trichomonadida</taxon>
        <taxon>Trichomonadidae</taxon>
        <taxon>Trichomonas</taxon>
    </lineage>
</organism>
<evidence type="ECO:0000313" key="2">
    <source>
        <dbReference type="EMBL" id="EAY22178.1"/>
    </source>
</evidence>
<dbReference type="Gene3D" id="3.60.21.10">
    <property type="match status" value="1"/>
</dbReference>
<proteinExistence type="predicted"/>
<reference evidence="2" key="1">
    <citation type="submission" date="2006-10" db="EMBL/GenBank/DDBJ databases">
        <authorList>
            <person name="Amadeo P."/>
            <person name="Zhao Q."/>
            <person name="Wortman J."/>
            <person name="Fraser-Liggett C."/>
            <person name="Carlton J."/>
        </authorList>
    </citation>
    <scope>NUCLEOTIDE SEQUENCE</scope>
    <source>
        <strain evidence="2">G3</strain>
    </source>
</reference>
<evidence type="ECO:0000259" key="1">
    <source>
        <dbReference type="Pfam" id="PF00149"/>
    </source>
</evidence>
<dbReference type="InParanoid" id="A2DBH5"/>
<dbReference type="RefSeq" id="XP_001583164.1">
    <property type="nucleotide sequence ID" value="XM_001583114.1"/>
</dbReference>
<dbReference type="EMBL" id="DS113185">
    <property type="protein sequence ID" value="EAY22178.1"/>
    <property type="molecule type" value="Genomic_DNA"/>
</dbReference>
<dbReference type="VEuPathDB" id="TrichDB:TVAGG3_0382270"/>
<protein>
    <submittedName>
        <fullName evidence="2">Ser/Thr protein phosphatase, putative</fullName>
    </submittedName>
</protein>
<name>A2DBH5_TRIV3</name>
<dbReference type="InterPro" id="IPR029052">
    <property type="entry name" value="Metallo-depent_PP-like"/>
</dbReference>
<keyword evidence="3" id="KW-1185">Reference proteome</keyword>
<evidence type="ECO:0000313" key="3">
    <source>
        <dbReference type="Proteomes" id="UP000001542"/>
    </source>
</evidence>
<gene>
    <name evidence="2" type="ORF">TVAG_093520</name>
</gene>
<dbReference type="GO" id="GO:0016787">
    <property type="term" value="F:hydrolase activity"/>
    <property type="evidence" value="ECO:0007669"/>
    <property type="project" value="InterPro"/>
</dbReference>
<reference evidence="2" key="2">
    <citation type="journal article" date="2007" name="Science">
        <title>Draft genome sequence of the sexually transmitted pathogen Trichomonas vaginalis.</title>
        <authorList>
            <person name="Carlton J.M."/>
            <person name="Hirt R.P."/>
            <person name="Silva J.C."/>
            <person name="Delcher A.L."/>
            <person name="Schatz M."/>
            <person name="Zhao Q."/>
            <person name="Wortman J.R."/>
            <person name="Bidwell S.L."/>
            <person name="Alsmark U.C.M."/>
            <person name="Besteiro S."/>
            <person name="Sicheritz-Ponten T."/>
            <person name="Noel C.J."/>
            <person name="Dacks J.B."/>
            <person name="Foster P.G."/>
            <person name="Simillion C."/>
            <person name="Van de Peer Y."/>
            <person name="Miranda-Saavedra D."/>
            <person name="Barton G.J."/>
            <person name="Westrop G.D."/>
            <person name="Mueller S."/>
            <person name="Dessi D."/>
            <person name="Fiori P.L."/>
            <person name="Ren Q."/>
            <person name="Paulsen I."/>
            <person name="Zhang H."/>
            <person name="Bastida-Corcuera F.D."/>
            <person name="Simoes-Barbosa A."/>
            <person name="Brown M.T."/>
            <person name="Hayes R.D."/>
            <person name="Mukherjee M."/>
            <person name="Okumura C.Y."/>
            <person name="Schneider R."/>
            <person name="Smith A.J."/>
            <person name="Vanacova S."/>
            <person name="Villalvazo M."/>
            <person name="Haas B.J."/>
            <person name="Pertea M."/>
            <person name="Feldblyum T.V."/>
            <person name="Utterback T.R."/>
            <person name="Shu C.L."/>
            <person name="Osoegawa K."/>
            <person name="de Jong P.J."/>
            <person name="Hrdy I."/>
            <person name="Horvathova L."/>
            <person name="Zubacova Z."/>
            <person name="Dolezal P."/>
            <person name="Malik S.B."/>
            <person name="Logsdon J.M. Jr."/>
            <person name="Henze K."/>
            <person name="Gupta A."/>
            <person name="Wang C.C."/>
            <person name="Dunne R.L."/>
            <person name="Upcroft J.A."/>
            <person name="Upcroft P."/>
            <person name="White O."/>
            <person name="Salzberg S.L."/>
            <person name="Tang P."/>
            <person name="Chiu C.-H."/>
            <person name="Lee Y.-S."/>
            <person name="Embley T.M."/>
            <person name="Coombs G.H."/>
            <person name="Mottram J.C."/>
            <person name="Tachezy J."/>
            <person name="Fraser-Liggett C.M."/>
            <person name="Johnson P.J."/>
        </authorList>
    </citation>
    <scope>NUCLEOTIDE SEQUENCE [LARGE SCALE GENOMIC DNA]</scope>
    <source>
        <strain evidence="2">G3</strain>
    </source>
</reference>
<dbReference type="SUPFAM" id="SSF56300">
    <property type="entry name" value="Metallo-dependent phosphatases"/>
    <property type="match status" value="1"/>
</dbReference>
<dbReference type="Proteomes" id="UP000001542">
    <property type="component" value="Unassembled WGS sequence"/>
</dbReference>
<accession>A2DBH5</accession>
<dbReference type="Pfam" id="PF00149">
    <property type="entry name" value="Metallophos"/>
    <property type="match status" value="1"/>
</dbReference>
<dbReference type="InterPro" id="IPR004843">
    <property type="entry name" value="Calcineurin-like_PHP"/>
</dbReference>
<dbReference type="VEuPathDB" id="TrichDB:TVAG_093520"/>
<dbReference type="AlphaFoldDB" id="A2DBH5"/>
<sequence length="234" mass="26669">MAEQNTIRPQTLINKVATAFHVPKNVVTGMRALIVSDAHFDKTLTLSRTLPKYIKSLSSIIIRDKLNTVFVLGDMIQNDDDITMEKLQSIITAFELLPVPVYIIGGNHERSLLWDLKYNKQGSNVTIVYDLCICLTYPTQPPSRTPPRVFLAHDLKNNFQLQPEEGESFVATLKKEFVDLIHHEDYLVTGHTHKTINNEEERYASVGAYSEDLHRSSYAMLFAENGFHFQFVGK</sequence>
<dbReference type="OrthoDB" id="783096at2759"/>
<feature type="domain" description="Calcineurin-like phosphoesterase" evidence="1">
    <location>
        <begin position="30"/>
        <end position="193"/>
    </location>
</feature>
<dbReference type="KEGG" id="tva:5467732"/>